<evidence type="ECO:0000256" key="10">
    <source>
        <dbReference type="ARBA" id="ARBA00023136"/>
    </source>
</evidence>
<protein>
    <recommendedName>
        <fullName evidence="3">histidine kinase</fullName>
        <ecNumber evidence="3">2.7.13.3</ecNumber>
    </recommendedName>
</protein>
<feature type="transmembrane region" description="Helical" evidence="11">
    <location>
        <begin position="160"/>
        <end position="183"/>
    </location>
</feature>
<dbReference type="RefSeq" id="WP_058624318.1">
    <property type="nucleotide sequence ID" value="NZ_LDRT01000082.1"/>
</dbReference>
<keyword evidence="4" id="KW-0597">Phosphoprotein</keyword>
<dbReference type="InterPro" id="IPR003661">
    <property type="entry name" value="HisK_dim/P_dom"/>
</dbReference>
<evidence type="ECO:0000256" key="7">
    <source>
        <dbReference type="ARBA" id="ARBA00022777"/>
    </source>
</evidence>
<evidence type="ECO:0000256" key="9">
    <source>
        <dbReference type="ARBA" id="ARBA00023012"/>
    </source>
</evidence>
<dbReference type="InterPro" id="IPR003594">
    <property type="entry name" value="HATPase_dom"/>
</dbReference>
<dbReference type="Pfam" id="PF02518">
    <property type="entry name" value="HATPase_c"/>
    <property type="match status" value="1"/>
</dbReference>
<reference evidence="14 15" key="1">
    <citation type="journal article" date="2016" name="Front. Microbiol.">
        <title>Genomic Resource of Rice Seed Associated Bacteria.</title>
        <authorList>
            <person name="Midha S."/>
            <person name="Bansal K."/>
            <person name="Sharma S."/>
            <person name="Kumar N."/>
            <person name="Patil P.P."/>
            <person name="Chaudhry V."/>
            <person name="Patil P.B."/>
        </authorList>
    </citation>
    <scope>NUCLEOTIDE SEQUENCE [LARGE SCALE GENOMIC DNA]</scope>
    <source>
        <strain evidence="14 15">NS220</strain>
    </source>
</reference>
<dbReference type="Proteomes" id="UP000075025">
    <property type="component" value="Unassembled WGS sequence"/>
</dbReference>
<dbReference type="EC" id="2.7.13.3" evidence="3"/>
<evidence type="ECO:0000313" key="14">
    <source>
        <dbReference type="EMBL" id="KTR93505.1"/>
    </source>
</evidence>
<feature type="domain" description="HAMP" evidence="13">
    <location>
        <begin position="180"/>
        <end position="232"/>
    </location>
</feature>
<dbReference type="InterPro" id="IPR036097">
    <property type="entry name" value="HisK_dim/P_sf"/>
</dbReference>
<proteinExistence type="predicted"/>
<dbReference type="InterPro" id="IPR036890">
    <property type="entry name" value="HATPase_C_sf"/>
</dbReference>
<dbReference type="Pfam" id="PF00512">
    <property type="entry name" value="HisKA"/>
    <property type="match status" value="1"/>
</dbReference>
<dbReference type="SUPFAM" id="SSF55874">
    <property type="entry name" value="ATPase domain of HSP90 chaperone/DNA topoisomerase II/histidine kinase"/>
    <property type="match status" value="1"/>
</dbReference>
<keyword evidence="7 14" id="KW-0418">Kinase</keyword>
<comment type="caution">
    <text evidence="14">The sequence shown here is derived from an EMBL/GenBank/DDBJ whole genome shotgun (WGS) entry which is preliminary data.</text>
</comment>
<evidence type="ECO:0000256" key="1">
    <source>
        <dbReference type="ARBA" id="ARBA00000085"/>
    </source>
</evidence>
<evidence type="ECO:0000256" key="4">
    <source>
        <dbReference type="ARBA" id="ARBA00022553"/>
    </source>
</evidence>
<dbReference type="Gene3D" id="6.10.340.10">
    <property type="match status" value="1"/>
</dbReference>
<evidence type="ECO:0000259" key="12">
    <source>
        <dbReference type="PROSITE" id="PS50109"/>
    </source>
</evidence>
<keyword evidence="5" id="KW-0808">Transferase</keyword>
<evidence type="ECO:0000256" key="5">
    <source>
        <dbReference type="ARBA" id="ARBA00022679"/>
    </source>
</evidence>
<evidence type="ECO:0000256" key="2">
    <source>
        <dbReference type="ARBA" id="ARBA00004236"/>
    </source>
</evidence>
<keyword evidence="8 11" id="KW-1133">Transmembrane helix</keyword>
<evidence type="ECO:0000256" key="11">
    <source>
        <dbReference type="SAM" id="Phobius"/>
    </source>
</evidence>
<evidence type="ECO:0000256" key="6">
    <source>
        <dbReference type="ARBA" id="ARBA00022692"/>
    </source>
</evidence>
<dbReference type="AlphaFoldDB" id="A0A147EVK9"/>
<dbReference type="SMART" id="SM00387">
    <property type="entry name" value="HATPase_c"/>
    <property type="match status" value="1"/>
</dbReference>
<dbReference type="SUPFAM" id="SSF158472">
    <property type="entry name" value="HAMP domain-like"/>
    <property type="match status" value="1"/>
</dbReference>
<organism evidence="14 15">
    <name type="scientific">Microbacterium testaceum</name>
    <name type="common">Aureobacterium testaceum</name>
    <name type="synonym">Brevibacterium testaceum</name>
    <dbReference type="NCBI Taxonomy" id="2033"/>
    <lineage>
        <taxon>Bacteria</taxon>
        <taxon>Bacillati</taxon>
        <taxon>Actinomycetota</taxon>
        <taxon>Actinomycetes</taxon>
        <taxon>Micrococcales</taxon>
        <taxon>Microbacteriaceae</taxon>
        <taxon>Microbacterium</taxon>
    </lineage>
</organism>
<dbReference type="OrthoDB" id="9786919at2"/>
<dbReference type="InterPro" id="IPR005467">
    <property type="entry name" value="His_kinase_dom"/>
</dbReference>
<keyword evidence="10 11" id="KW-0472">Membrane</keyword>
<accession>A0A147EVK9</accession>
<dbReference type="PROSITE" id="PS50109">
    <property type="entry name" value="HIS_KIN"/>
    <property type="match status" value="1"/>
</dbReference>
<dbReference type="Gene3D" id="3.30.565.10">
    <property type="entry name" value="Histidine kinase-like ATPase, C-terminal domain"/>
    <property type="match status" value="1"/>
</dbReference>
<dbReference type="PANTHER" id="PTHR45436">
    <property type="entry name" value="SENSOR HISTIDINE KINASE YKOH"/>
    <property type="match status" value="1"/>
</dbReference>
<dbReference type="SUPFAM" id="SSF47384">
    <property type="entry name" value="Homodimeric domain of signal transducing histidine kinase"/>
    <property type="match status" value="1"/>
</dbReference>
<keyword evidence="6 11" id="KW-0812">Transmembrane</keyword>
<gene>
    <name evidence="14" type="ORF">NS220_12215</name>
</gene>
<dbReference type="PATRIC" id="fig|2033.6.peg.3735"/>
<evidence type="ECO:0000313" key="15">
    <source>
        <dbReference type="Proteomes" id="UP000075025"/>
    </source>
</evidence>
<dbReference type="InterPro" id="IPR050428">
    <property type="entry name" value="TCS_sensor_his_kinase"/>
</dbReference>
<evidence type="ECO:0000256" key="3">
    <source>
        <dbReference type="ARBA" id="ARBA00012438"/>
    </source>
</evidence>
<comment type="subcellular location">
    <subcellularLocation>
        <location evidence="2">Cell membrane</location>
    </subcellularLocation>
</comment>
<evidence type="ECO:0000256" key="8">
    <source>
        <dbReference type="ARBA" id="ARBA00022989"/>
    </source>
</evidence>
<dbReference type="SMART" id="SM00304">
    <property type="entry name" value="HAMP"/>
    <property type="match status" value="1"/>
</dbReference>
<dbReference type="CDD" id="cd00082">
    <property type="entry name" value="HisKA"/>
    <property type="match status" value="1"/>
</dbReference>
<dbReference type="GO" id="GO:0000155">
    <property type="term" value="F:phosphorelay sensor kinase activity"/>
    <property type="evidence" value="ECO:0007669"/>
    <property type="project" value="InterPro"/>
</dbReference>
<dbReference type="PROSITE" id="PS50885">
    <property type="entry name" value="HAMP"/>
    <property type="match status" value="1"/>
</dbReference>
<dbReference type="Gene3D" id="1.10.287.130">
    <property type="match status" value="1"/>
</dbReference>
<dbReference type="SMART" id="SM00388">
    <property type="entry name" value="HisKA"/>
    <property type="match status" value="1"/>
</dbReference>
<sequence>MSRAPRPISARARLLGAILGVLFLGLVIAGGVSFLVQSERVIANAERQLDGFSSTAASTSSDAVGLVAATIPGRTDGTIALTGTTVLAGTPSPPGLAFADDTRFISALSAAIDRGELRGRLDGSHGPVLYAAVPLGEATAVQVISIDQRMELVTLSTTTFSIAGTVVLLAVAVAGWFVTGVLFSPLRRLRDTADAITLADLGTRLPPQGNDEIADLTSSVNSMLDRLAMSVDAQRQLLDDVRHELKTPITIVRGHLEMMDPADPHDVSETRDLGIAELDRLSRLVDDIDALAVVEAGALTTEVIAVSALTDRVGELVSAIPHHTWTIESRGRGSIHGDHDRLVQAWLQLADNAAKYTPDGTPIEIGSSTGESNVDLWVRDHGPGIPPAARHRVFRRFDRISTRRGVEGSGLGLSIVDAIAKAHDGYCSVSDTPGGGATVTLHLPLRRAHSPADLPTPVRAGDVVMQREATG</sequence>
<dbReference type="InterPro" id="IPR003660">
    <property type="entry name" value="HAMP_dom"/>
</dbReference>
<dbReference type="InterPro" id="IPR004358">
    <property type="entry name" value="Sig_transdc_His_kin-like_C"/>
</dbReference>
<dbReference type="Pfam" id="PF00672">
    <property type="entry name" value="HAMP"/>
    <property type="match status" value="1"/>
</dbReference>
<dbReference type="PANTHER" id="PTHR45436:SF5">
    <property type="entry name" value="SENSOR HISTIDINE KINASE TRCS"/>
    <property type="match status" value="1"/>
</dbReference>
<evidence type="ECO:0000259" key="13">
    <source>
        <dbReference type="PROSITE" id="PS50885"/>
    </source>
</evidence>
<keyword evidence="9" id="KW-0902">Two-component regulatory system</keyword>
<dbReference type="PRINTS" id="PR00344">
    <property type="entry name" value="BCTRLSENSOR"/>
</dbReference>
<dbReference type="CDD" id="cd00075">
    <property type="entry name" value="HATPase"/>
    <property type="match status" value="1"/>
</dbReference>
<comment type="catalytic activity">
    <reaction evidence="1">
        <text>ATP + protein L-histidine = ADP + protein N-phospho-L-histidine.</text>
        <dbReference type="EC" id="2.7.13.3"/>
    </reaction>
</comment>
<dbReference type="GO" id="GO:0005886">
    <property type="term" value="C:plasma membrane"/>
    <property type="evidence" value="ECO:0007669"/>
    <property type="project" value="UniProtKB-SubCell"/>
</dbReference>
<dbReference type="EMBL" id="LDRT01000082">
    <property type="protein sequence ID" value="KTR93505.1"/>
    <property type="molecule type" value="Genomic_DNA"/>
</dbReference>
<feature type="domain" description="Histidine kinase" evidence="12">
    <location>
        <begin position="240"/>
        <end position="447"/>
    </location>
</feature>
<dbReference type="CDD" id="cd06225">
    <property type="entry name" value="HAMP"/>
    <property type="match status" value="1"/>
</dbReference>
<name>A0A147EVK9_MICTE</name>